<dbReference type="EMBL" id="QTSX02004440">
    <property type="protein sequence ID" value="KAJ9064629.1"/>
    <property type="molecule type" value="Genomic_DNA"/>
</dbReference>
<gene>
    <name evidence="1" type="primary">SEC7_10</name>
    <name evidence="1" type="ORF">DSO57_1028397</name>
</gene>
<reference evidence="1" key="1">
    <citation type="submission" date="2022-04" db="EMBL/GenBank/DDBJ databases">
        <title>Genome of the entomopathogenic fungus Entomophthora muscae.</title>
        <authorList>
            <person name="Elya C."/>
            <person name="Lovett B.R."/>
            <person name="Lee E."/>
            <person name="Macias A.M."/>
            <person name="Hajek A.E."/>
            <person name="De Bivort B.L."/>
            <person name="Kasson M.T."/>
            <person name="De Fine Licht H.H."/>
            <person name="Stajich J.E."/>
        </authorList>
    </citation>
    <scope>NUCLEOTIDE SEQUENCE</scope>
    <source>
        <strain evidence="1">Berkeley</strain>
    </source>
</reference>
<evidence type="ECO:0000313" key="2">
    <source>
        <dbReference type="Proteomes" id="UP001165960"/>
    </source>
</evidence>
<protein>
    <submittedName>
        <fullName evidence="1">Guanine nucleotide exchange protein for ADP-robosylation factor</fullName>
    </submittedName>
</protein>
<name>A0ACC2SQF4_9FUNG</name>
<organism evidence="1 2">
    <name type="scientific">Entomophthora muscae</name>
    <dbReference type="NCBI Taxonomy" id="34485"/>
    <lineage>
        <taxon>Eukaryota</taxon>
        <taxon>Fungi</taxon>
        <taxon>Fungi incertae sedis</taxon>
        <taxon>Zoopagomycota</taxon>
        <taxon>Entomophthoromycotina</taxon>
        <taxon>Entomophthoromycetes</taxon>
        <taxon>Entomophthorales</taxon>
        <taxon>Entomophthoraceae</taxon>
        <taxon>Entomophthora</taxon>
    </lineage>
</organism>
<proteinExistence type="predicted"/>
<evidence type="ECO:0000313" key="1">
    <source>
        <dbReference type="EMBL" id="KAJ9064629.1"/>
    </source>
</evidence>
<sequence>MSMATAVSTNPVESFLSLEEQTTTPPAARSPRSATPDSSATKPHRRDSQYLTSSPVSSHVFLIGFYEQILKSKSIQRFADLREITQRALDLAKTDGFSRERAQLPHNIEVILQPMLTSCQTGSQTLTLIGLDGLSKLITYDYLSNQTLFSSPKSDKKDRSPIEKAVLAICSCFKGEITDDSIQTQIIKGLMAAVSSSSTIIHQEALLNAIRTLYNIFLLSRNLSNQTIAQGTLVQMSRSVFGRIKAPDAKRKPNLGRPASCSSTRTIFSDAVESNSQIIEEDSDEEDNSQESVTDEKLSLEALGGKAAEAAANAQAQGNICDSSSDMNVLDGFLLFRALCKLSIKPFQAESSVDVRSMSLRSKLLALYLILIIVTEFPEVFTTAKVFFLTASNENGPRQVREATFLSAVKPYFGLCLTRNLVTTLPKIYELTLAIFESVFESMRSHLKREIEVYLKEIIIPILEAKPSGNQRQKHVLFTMFLAKLCADPQMLVEIYLNYDCDRGSLNNNIFEHLAGALSKLVTSIQATDDSSQVVWEDADAFQLSSKLLNRNDLLKLPTLTSDRFTGGYISRSFFSRVTFTDAILQYRAMECLMGILKSLVKWSNKGHTIADGTVAEMTDIAQKAADGDSPLSSTKSLPQASDDPSQFEQCKLEKQALQKGTDLFNKKPKKGIDLLVKNGSIPSSQPQDIAQFLLQSPSLNKEMIGEFLGDADERSVEIMHAFVDQLDFSGLEFVSALRHFLQTFRLPGEAQKIDRFMLKFAERFSGQNPDAFATAETAYVLAYSVIMLNTDLHNPQVKRRMTLQEFIKNNRGINEGGDLSEELLTGIYHQIRSLEIKLKDDVSPQRSDAEPSQQMQSNAEKYLKRLLSRKAHLDEVGGMAIFYSASHFEHVRPMFELCWMASLAAISELLKSQENNRIVALCLDGFRSAVHIAGFFDLELARSAFVTAISNFCFLSNIHEMRQKNLEAIRTVLDIAIDEGNYLKHSWLDVLQIVNHLVRLQLVPNFSASTNGQDRSLIAHRDTTRFSSLAMAESNSQSMLIAVDKVFAYSVRLTGPAIVQFIRALSQIAMDELADLPSTFDRVKAKSSPKMFSIQKVVEVAYYNMNRIRLEWKDIWAVLGPVFCSLGCHSNDTVSSFLVESLRQLSSKFLDREELSNFQFQKELLSPFVHIVRNNPSIAIKDMVIQCLQYMVQASANHVKSGWKTAFQCLGAAAADRDADLVTRAFEIAKALGNDYFDKISSDPENFKAFLSCLAQFAKNPLFPKTSLHAVQAFQVASNHMIDSGVINTNSEDTYWVAIFQGLMEMVLEVKDLEVRTRAMDHLFTHLHRHGQSFSESFWEHLLSQVLFPLFSAIGQPGAKDKVAGLSSYSDEATVWVSTTLVHALRKFVCLFTEFFDKVFQFLDGLLDLLSVCLCQEDPTLCRVGADCLRILLEENIDRMSEEDWQRIISIVIRLFKASSRISQAPEEAEGLTIPARENPAISKLEASSPLPLVPTSPAQQLNLCLTMISLVEDVFLQNDKVFLRLDPDHIFLILDLVERAYLETQRINSSFDLAHAIERQSVSKLEKFASTALSLELNCLVCLIKVLLKMYLSPNPEFQPYASHTQNRLIPLCKDSFEKFNALSEHPLIPGVKSIYKLWHQVVLRVGNFLCKATGTQFREIFGPISAEVIKTLKHRHLSHDVQIMVFNIMERVDSIYIHPTAPLSPSSPLETIPTPPN</sequence>
<accession>A0ACC2SQF4</accession>
<keyword evidence="2" id="KW-1185">Reference proteome</keyword>
<dbReference type="Proteomes" id="UP001165960">
    <property type="component" value="Unassembled WGS sequence"/>
</dbReference>
<comment type="caution">
    <text evidence="1">The sequence shown here is derived from an EMBL/GenBank/DDBJ whole genome shotgun (WGS) entry which is preliminary data.</text>
</comment>